<accession>A0A4V0WPJ7</accession>
<feature type="transmembrane region" description="Helical" evidence="1">
    <location>
        <begin position="277"/>
        <end position="297"/>
    </location>
</feature>
<dbReference type="Proteomes" id="UP000290567">
    <property type="component" value="Unassembled WGS sequence"/>
</dbReference>
<keyword evidence="1" id="KW-0812">Transmembrane</keyword>
<comment type="caution">
    <text evidence="2">The sequence shown here is derived from an EMBL/GenBank/DDBJ whole genome shotgun (WGS) entry which is preliminary data.</text>
</comment>
<organism evidence="2 3">
    <name type="scientific">Enterococcus florum</name>
    <dbReference type="NCBI Taxonomy" id="2480627"/>
    <lineage>
        <taxon>Bacteria</taxon>
        <taxon>Bacillati</taxon>
        <taxon>Bacillota</taxon>
        <taxon>Bacilli</taxon>
        <taxon>Lactobacillales</taxon>
        <taxon>Enterococcaceae</taxon>
        <taxon>Enterococcus</taxon>
    </lineage>
</organism>
<proteinExistence type="predicted"/>
<evidence type="ECO:0000256" key="1">
    <source>
        <dbReference type="SAM" id="Phobius"/>
    </source>
</evidence>
<feature type="transmembrane region" description="Helical" evidence="1">
    <location>
        <begin position="111"/>
        <end position="135"/>
    </location>
</feature>
<evidence type="ECO:0000313" key="2">
    <source>
        <dbReference type="EMBL" id="GCF94099.1"/>
    </source>
</evidence>
<feature type="transmembrane region" description="Helical" evidence="1">
    <location>
        <begin position="194"/>
        <end position="213"/>
    </location>
</feature>
<feature type="transmembrane region" description="Helical" evidence="1">
    <location>
        <begin position="89"/>
        <end position="105"/>
    </location>
</feature>
<reference evidence="3" key="1">
    <citation type="submission" date="2019-02" db="EMBL/GenBank/DDBJ databases">
        <title>Draft genome sequence of Enterococcus sp. Gos25-1.</title>
        <authorList>
            <person name="Tanaka N."/>
            <person name="Shiwa Y."/>
            <person name="Fujita N."/>
        </authorList>
    </citation>
    <scope>NUCLEOTIDE SEQUENCE [LARGE SCALE GENOMIC DNA]</scope>
    <source>
        <strain evidence="3">Gos25-1</strain>
    </source>
</reference>
<keyword evidence="1" id="KW-0472">Membrane</keyword>
<sequence>MLLMNRYTPLMYDDYSYSVKTQSFFSIFKDEYHQYMTWTGRSVVHVILRFFAKLPKPFFNVYNAAMFTILFYQMLLLTKMKKIDDINHLAFFKVLTIFATIWLFIPTFSDVFLWMAGSVNYLTAMVIMLSFILGYHHYMFSKNKKRGTPTKVIGFFLLGLLAGWCNENTSGGTLVIVCGYVLIALLFQKRKIQLWMISGILGNVIGLTFMVIAPGNDIRATYFDRNNLSFLGKILDALPIISGGLKDHISMLLFFTIVLIGYLYWSEGTTPQFMISLLFFIGGILTVGVLLISPAGIVWSRSYFGGIVFILISFYITLFHLVTRAKETDKLLTAIVSGYILTFFLFSFTGELSNIYKNHLAINRQTEEIKMKIKAGEKDLVIEPLKYKVESNYVASDENDISPDKDSGRNKNVATYLGVRSIRIK</sequence>
<feature type="transmembrane region" description="Helical" evidence="1">
    <location>
        <begin position="58"/>
        <end position="77"/>
    </location>
</feature>
<protein>
    <submittedName>
        <fullName evidence="2">Uncharacterized protein</fullName>
    </submittedName>
</protein>
<name>A0A4V0WPJ7_9ENTE</name>
<dbReference type="InterPro" id="IPR045691">
    <property type="entry name" value="DUF6056"/>
</dbReference>
<feature type="transmembrane region" description="Helical" evidence="1">
    <location>
        <begin position="147"/>
        <end position="164"/>
    </location>
</feature>
<gene>
    <name evidence="2" type="ORF">NRIC_19900</name>
</gene>
<feature type="transmembrane region" description="Helical" evidence="1">
    <location>
        <begin position="170"/>
        <end position="187"/>
    </location>
</feature>
<keyword evidence="1" id="KW-1133">Transmembrane helix</keyword>
<feature type="transmembrane region" description="Helical" evidence="1">
    <location>
        <begin position="248"/>
        <end position="265"/>
    </location>
</feature>
<keyword evidence="3" id="KW-1185">Reference proteome</keyword>
<evidence type="ECO:0000313" key="3">
    <source>
        <dbReference type="Proteomes" id="UP000290567"/>
    </source>
</evidence>
<dbReference type="EMBL" id="BJCC01000015">
    <property type="protein sequence ID" value="GCF94099.1"/>
    <property type="molecule type" value="Genomic_DNA"/>
</dbReference>
<dbReference type="AlphaFoldDB" id="A0A4V0WPJ7"/>
<feature type="transmembrane region" description="Helical" evidence="1">
    <location>
        <begin position="331"/>
        <end position="350"/>
    </location>
</feature>
<feature type="transmembrane region" description="Helical" evidence="1">
    <location>
        <begin position="303"/>
        <end position="322"/>
    </location>
</feature>
<dbReference type="Pfam" id="PF19528">
    <property type="entry name" value="DUF6056"/>
    <property type="match status" value="1"/>
</dbReference>